<feature type="region of interest" description="Disordered" evidence="1">
    <location>
        <begin position="1"/>
        <end position="43"/>
    </location>
</feature>
<reference evidence="2 3" key="1">
    <citation type="submission" date="2024-07" db="EMBL/GenBank/DDBJ databases">
        <title>Section-level genome sequencing and comparative genomics of Aspergillus sections Usti and Cavernicolus.</title>
        <authorList>
            <consortium name="Lawrence Berkeley National Laboratory"/>
            <person name="Nybo J.L."/>
            <person name="Vesth T.C."/>
            <person name="Theobald S."/>
            <person name="Frisvad J.C."/>
            <person name="Larsen T.O."/>
            <person name="Kjaerboelling I."/>
            <person name="Rothschild-Mancinelli K."/>
            <person name="Lyhne E.K."/>
            <person name="Kogle M.E."/>
            <person name="Barry K."/>
            <person name="Clum A."/>
            <person name="Na H."/>
            <person name="Ledsgaard L."/>
            <person name="Lin J."/>
            <person name="Lipzen A."/>
            <person name="Kuo A."/>
            <person name="Riley R."/>
            <person name="Mondo S."/>
            <person name="Labutti K."/>
            <person name="Haridas S."/>
            <person name="Pangalinan J."/>
            <person name="Salamov A.A."/>
            <person name="Simmons B.A."/>
            <person name="Magnuson J.K."/>
            <person name="Chen J."/>
            <person name="Drula E."/>
            <person name="Henrissat B."/>
            <person name="Wiebenga A."/>
            <person name="Lubbers R.J."/>
            <person name="Gomes A.C."/>
            <person name="Macurrencykelacurrency M.R."/>
            <person name="Stajich J."/>
            <person name="Grigoriev I.V."/>
            <person name="Mortensen U.H."/>
            <person name="De Vries R.P."/>
            <person name="Baker S.E."/>
            <person name="Andersen M.R."/>
        </authorList>
    </citation>
    <scope>NUCLEOTIDE SEQUENCE [LARGE SCALE GENOMIC DNA]</scope>
    <source>
        <strain evidence="2 3">CBS 449.75</strain>
    </source>
</reference>
<sequence length="199" mass="22539">MEKDFKPGPRHAHAVKPGLAPMGLGHKRAAPSTTSRLDRREMHPSSAWLQEIRVKCVNKEKRREHSPNIEPRGCGSILGCTALDANWRFGVFVHERPRISRANTNPLVELCISHLAQIMTPSGSSLLASQRSWRRVAKALFFPKPGRWICGIEALCLKWQTTRFRFALTIKKKRVGWSTRRRTISEYAHALRGGDAPVM</sequence>
<dbReference type="EMBL" id="JBFXLQ010000057">
    <property type="protein sequence ID" value="KAL2863068.1"/>
    <property type="molecule type" value="Genomic_DNA"/>
</dbReference>
<dbReference type="Proteomes" id="UP001610432">
    <property type="component" value="Unassembled WGS sequence"/>
</dbReference>
<dbReference type="GeneID" id="98141560"/>
<dbReference type="RefSeq" id="XP_070882047.1">
    <property type="nucleotide sequence ID" value="XM_071026488.1"/>
</dbReference>
<evidence type="ECO:0000313" key="2">
    <source>
        <dbReference type="EMBL" id="KAL2863068.1"/>
    </source>
</evidence>
<accession>A0ABR4LI01</accession>
<evidence type="ECO:0000256" key="1">
    <source>
        <dbReference type="SAM" id="MobiDB-lite"/>
    </source>
</evidence>
<keyword evidence="3" id="KW-1185">Reference proteome</keyword>
<name>A0ABR4LI01_9EURO</name>
<proteinExistence type="predicted"/>
<evidence type="ECO:0000313" key="3">
    <source>
        <dbReference type="Proteomes" id="UP001610432"/>
    </source>
</evidence>
<comment type="caution">
    <text evidence="2">The sequence shown here is derived from an EMBL/GenBank/DDBJ whole genome shotgun (WGS) entry which is preliminary data.</text>
</comment>
<protein>
    <submittedName>
        <fullName evidence="2">Uncharacterized protein</fullName>
    </submittedName>
</protein>
<gene>
    <name evidence="2" type="ORF">BJX67DRAFT_269403</name>
</gene>
<organism evidence="2 3">
    <name type="scientific">Aspergillus lucknowensis</name>
    <dbReference type="NCBI Taxonomy" id="176173"/>
    <lineage>
        <taxon>Eukaryota</taxon>
        <taxon>Fungi</taxon>
        <taxon>Dikarya</taxon>
        <taxon>Ascomycota</taxon>
        <taxon>Pezizomycotina</taxon>
        <taxon>Eurotiomycetes</taxon>
        <taxon>Eurotiomycetidae</taxon>
        <taxon>Eurotiales</taxon>
        <taxon>Aspergillaceae</taxon>
        <taxon>Aspergillus</taxon>
        <taxon>Aspergillus subgen. Nidulantes</taxon>
    </lineage>
</organism>